<gene>
    <name evidence="1" type="ORF">FWK35_00038527</name>
</gene>
<dbReference type="Proteomes" id="UP000478052">
    <property type="component" value="Unassembled WGS sequence"/>
</dbReference>
<keyword evidence="2" id="KW-1185">Reference proteome</keyword>
<dbReference type="EMBL" id="VUJU01012803">
    <property type="protein sequence ID" value="KAF0706739.1"/>
    <property type="molecule type" value="Genomic_DNA"/>
</dbReference>
<evidence type="ECO:0000313" key="2">
    <source>
        <dbReference type="Proteomes" id="UP000478052"/>
    </source>
</evidence>
<dbReference type="AlphaFoldDB" id="A0A6G0VU61"/>
<organism evidence="1 2">
    <name type="scientific">Aphis craccivora</name>
    <name type="common">Cowpea aphid</name>
    <dbReference type="NCBI Taxonomy" id="307492"/>
    <lineage>
        <taxon>Eukaryota</taxon>
        <taxon>Metazoa</taxon>
        <taxon>Ecdysozoa</taxon>
        <taxon>Arthropoda</taxon>
        <taxon>Hexapoda</taxon>
        <taxon>Insecta</taxon>
        <taxon>Pterygota</taxon>
        <taxon>Neoptera</taxon>
        <taxon>Paraneoptera</taxon>
        <taxon>Hemiptera</taxon>
        <taxon>Sternorrhyncha</taxon>
        <taxon>Aphidomorpha</taxon>
        <taxon>Aphidoidea</taxon>
        <taxon>Aphididae</taxon>
        <taxon>Aphidini</taxon>
        <taxon>Aphis</taxon>
        <taxon>Aphis</taxon>
    </lineage>
</organism>
<reference evidence="1 2" key="1">
    <citation type="submission" date="2019-08" db="EMBL/GenBank/DDBJ databases">
        <title>Whole genome of Aphis craccivora.</title>
        <authorList>
            <person name="Voronova N.V."/>
            <person name="Shulinski R.S."/>
            <person name="Bandarenka Y.V."/>
            <person name="Zhorov D.G."/>
            <person name="Warner D."/>
        </authorList>
    </citation>
    <scope>NUCLEOTIDE SEQUENCE [LARGE SCALE GENOMIC DNA]</scope>
    <source>
        <strain evidence="1">180601</strain>
        <tissue evidence="1">Whole Body</tissue>
    </source>
</reference>
<evidence type="ECO:0000313" key="1">
    <source>
        <dbReference type="EMBL" id="KAF0706739.1"/>
    </source>
</evidence>
<proteinExistence type="predicted"/>
<accession>A0A6G0VU61</accession>
<protein>
    <submittedName>
        <fullName evidence="1">Uncharacterized protein</fullName>
    </submittedName>
</protein>
<comment type="caution">
    <text evidence="1">The sequence shown here is derived from an EMBL/GenBank/DDBJ whole genome shotgun (WGS) entry which is preliminary data.</text>
</comment>
<sequence length="567" mass="64256">MAEDEERLRRLTRLLKWNTLKRAIVVSQIRNIHDVALRVDTDNSLALLYSFYVADLDSLWHEFKSFDLAVLNCLFELNRADEYSLDLHPAMCKLVEVSKTVWTQICHMDAERIINKALPTTCESIPQTSKTVRSQCTISPSGRFSEVLPTRPSASDIPSVVPRPTVTLSLNRDYDMSDCNLLTLKSPLAKLVSTLGPVIRSPNFVRPCIYDLVRNGPLPPDIIRTICAASGAHKWSLNFVKGPVVIKRVVAPPPPPAFPLHPVIYRQPTMCVRNPERYRVAYPSLSVHYLPARRRLRYVRSPSSLHQWADVTSIMVWVIGLHKSIKNYMFNCGYHIHTLLMTVFFGQYIKSSNRPADRALHGIMPIIPARLLLYWCDTHGANGDPSELDDSSPSLSLCGLSKFLSSCITRIVDMTNQLSTRTCNIDHMLHTVIHMRRKSATRGRRNCDLSVLVVISGDWVSYLPPSNLFLYVVFDGGSRLRRLVRSKGERTISVTSISCVSQHIGRRLHRLVCHANPCVSTTTRSASSSRQGVDPLAMYELRLIIIVHRKLMSGVICPWWHYYPPII</sequence>
<name>A0A6G0VU61_APHCR</name>